<dbReference type="Gramene" id="OMERI10G10230.6">
    <property type="protein sequence ID" value="OMERI10G10230.6"/>
    <property type="gene ID" value="OMERI10G10230"/>
</dbReference>
<feature type="compositionally biased region" description="Low complexity" evidence="1">
    <location>
        <begin position="31"/>
        <end position="45"/>
    </location>
</feature>
<evidence type="ECO:0000313" key="2">
    <source>
        <dbReference type="EnsemblPlants" id="OMERI10G10230.6"/>
    </source>
</evidence>
<keyword evidence="3" id="KW-1185">Reference proteome</keyword>
<dbReference type="AlphaFoldDB" id="A0A0E0EZ04"/>
<proteinExistence type="predicted"/>
<reference evidence="2" key="1">
    <citation type="submission" date="2015-04" db="UniProtKB">
        <authorList>
            <consortium name="EnsemblPlants"/>
        </authorList>
    </citation>
    <scope>IDENTIFICATION</scope>
</reference>
<name>A0A0E0EZ04_9ORYZ</name>
<feature type="region of interest" description="Disordered" evidence="1">
    <location>
        <begin position="25"/>
        <end position="50"/>
    </location>
</feature>
<evidence type="ECO:0000256" key="1">
    <source>
        <dbReference type="SAM" id="MobiDB-lite"/>
    </source>
</evidence>
<dbReference type="EnsemblPlants" id="OMERI10G10230.6">
    <property type="protein sequence ID" value="OMERI10G10230.6"/>
    <property type="gene ID" value="OMERI10G10230"/>
</dbReference>
<protein>
    <submittedName>
        <fullName evidence="2">Uncharacterized protein</fullName>
    </submittedName>
</protein>
<sequence length="62" mass="6355">MLPVPVKSSGDSPVVVRIRLSQRRRRAPVRGSVADQSSAAAARPAFGGGGATAAMDVIRLPS</sequence>
<dbReference type="HOGENOM" id="CLU_2907934_0_0_1"/>
<dbReference type="Proteomes" id="UP000008021">
    <property type="component" value="Chromosome 10"/>
</dbReference>
<evidence type="ECO:0000313" key="3">
    <source>
        <dbReference type="Proteomes" id="UP000008021"/>
    </source>
</evidence>
<reference evidence="2" key="2">
    <citation type="submission" date="2018-05" db="EMBL/GenBank/DDBJ databases">
        <title>OmerRS3 (Oryza meridionalis Reference Sequence Version 3).</title>
        <authorList>
            <person name="Zhang J."/>
            <person name="Kudrna D."/>
            <person name="Lee S."/>
            <person name="Talag J."/>
            <person name="Welchert J."/>
            <person name="Wing R.A."/>
        </authorList>
    </citation>
    <scope>NUCLEOTIDE SEQUENCE [LARGE SCALE GENOMIC DNA]</scope>
    <source>
        <strain evidence="2">cv. OR44</strain>
    </source>
</reference>
<organism evidence="2">
    <name type="scientific">Oryza meridionalis</name>
    <dbReference type="NCBI Taxonomy" id="40149"/>
    <lineage>
        <taxon>Eukaryota</taxon>
        <taxon>Viridiplantae</taxon>
        <taxon>Streptophyta</taxon>
        <taxon>Embryophyta</taxon>
        <taxon>Tracheophyta</taxon>
        <taxon>Spermatophyta</taxon>
        <taxon>Magnoliopsida</taxon>
        <taxon>Liliopsida</taxon>
        <taxon>Poales</taxon>
        <taxon>Poaceae</taxon>
        <taxon>BOP clade</taxon>
        <taxon>Oryzoideae</taxon>
        <taxon>Oryzeae</taxon>
        <taxon>Oryzinae</taxon>
        <taxon>Oryza</taxon>
    </lineage>
</organism>
<accession>A0A0E0EZ04</accession>